<name>A0A5Q0CB84_9HYPH</name>
<dbReference type="AlphaFoldDB" id="A0A5Q0CB84"/>
<evidence type="ECO:0000256" key="1">
    <source>
        <dbReference type="SAM" id="SignalP"/>
    </source>
</evidence>
<feature type="chain" id="PRO_5025054138" description="DUF5666 domain-containing protein" evidence="1">
    <location>
        <begin position="29"/>
        <end position="206"/>
    </location>
</feature>
<keyword evidence="2" id="KW-0614">Plasmid</keyword>
<evidence type="ECO:0000313" key="2">
    <source>
        <dbReference type="EMBL" id="QFY63168.1"/>
    </source>
</evidence>
<dbReference type="RefSeq" id="WP_153273140.1">
    <property type="nucleotide sequence ID" value="NZ_CP043499.1"/>
</dbReference>
<dbReference type="EMBL" id="CP043499">
    <property type="protein sequence ID" value="QFY63168.1"/>
    <property type="molecule type" value="Genomic_DNA"/>
</dbReference>
<accession>A0A5Q0CB84</accession>
<geneLocation type="plasmid" evidence="2 3">
    <name>unnamed</name>
</geneLocation>
<keyword evidence="3" id="KW-1185">Reference proteome</keyword>
<protein>
    <recommendedName>
        <fullName evidence="4">DUF5666 domain-containing protein</fullName>
    </recommendedName>
</protein>
<proteinExistence type="predicted"/>
<reference evidence="2 3" key="1">
    <citation type="submission" date="2019-08" db="EMBL/GenBank/DDBJ databases">
        <title>Prosopis cineraria nodule microbiome.</title>
        <authorList>
            <person name="Ali R."/>
            <person name="Chaluvadi S.R."/>
            <person name="Wang X."/>
        </authorList>
    </citation>
    <scope>NUCLEOTIDE SEQUENCE [LARGE SCALE GENOMIC DNA]</scope>
    <source>
        <strain evidence="2 3">BG7</strain>
        <plasmid evidence="2 3">unnamed</plasmid>
    </source>
</reference>
<gene>
    <name evidence="2" type="ORF">FZ934_22980</name>
</gene>
<evidence type="ECO:0000313" key="3">
    <source>
        <dbReference type="Proteomes" id="UP000326881"/>
    </source>
</evidence>
<dbReference type="OrthoDB" id="9799947at2"/>
<dbReference type="Proteomes" id="UP000326881">
    <property type="component" value="Plasmid unnamed"/>
</dbReference>
<sequence length="206" mass="20891">MRIYLKTILSSLALAAIVGVSAPHDANAADRIRVHGTVENLDGDTLKIKDSDGRDIVVKIASGLKVLGVKNASAADIKAGDFVGIGSQPAAGGINSAVQVVIFPASMKGTGEGDRPWNVRPNGSMTNAAVANAVKDVNGQTVTLAYKGGERKVSIPDGTKIVALTPATREDLKPGAAVSAQGVDSGDQTLAADRLAVGLDGATPPM</sequence>
<feature type="signal peptide" evidence="1">
    <location>
        <begin position="1"/>
        <end position="28"/>
    </location>
</feature>
<organism evidence="2 3">
    <name type="scientific">Rhizobium grahamii</name>
    <dbReference type="NCBI Taxonomy" id="1120045"/>
    <lineage>
        <taxon>Bacteria</taxon>
        <taxon>Pseudomonadati</taxon>
        <taxon>Pseudomonadota</taxon>
        <taxon>Alphaproteobacteria</taxon>
        <taxon>Hyphomicrobiales</taxon>
        <taxon>Rhizobiaceae</taxon>
        <taxon>Rhizobium/Agrobacterium group</taxon>
        <taxon>Rhizobium</taxon>
    </lineage>
</organism>
<dbReference type="KEGG" id="rgr:FZ934_22980"/>
<keyword evidence="1" id="KW-0732">Signal</keyword>
<evidence type="ECO:0008006" key="4">
    <source>
        <dbReference type="Google" id="ProtNLM"/>
    </source>
</evidence>